<dbReference type="EMBL" id="UGJJ01000003">
    <property type="protein sequence ID" value="STR03136.1"/>
    <property type="molecule type" value="Genomic_DNA"/>
</dbReference>
<reference evidence="3 4" key="1">
    <citation type="submission" date="2018-06" db="EMBL/GenBank/DDBJ databases">
        <authorList>
            <consortium name="Pathogen Informatics"/>
            <person name="Doyle S."/>
        </authorList>
    </citation>
    <scope>NUCLEOTIDE SEQUENCE [LARGE SCALE GENOMIC DNA]</scope>
    <source>
        <strain evidence="3 4">NCTC13336</strain>
    </source>
</reference>
<keyword evidence="4" id="KW-1185">Reference proteome</keyword>
<evidence type="ECO:0000313" key="3">
    <source>
        <dbReference type="EMBL" id="STR03136.1"/>
    </source>
</evidence>
<dbReference type="SUPFAM" id="SSF53807">
    <property type="entry name" value="Helical backbone' metal receptor"/>
    <property type="match status" value="1"/>
</dbReference>
<keyword evidence="1" id="KW-0732">Signal</keyword>
<dbReference type="InterPro" id="IPR002491">
    <property type="entry name" value="ABC_transptr_periplasmic_BD"/>
</dbReference>
<dbReference type="PANTHER" id="PTHR30535:SF4">
    <property type="entry name" value="HEMIN-BINDING PERIPLASMIC PROTEIN HMUT"/>
    <property type="match status" value="1"/>
</dbReference>
<evidence type="ECO:0000256" key="1">
    <source>
        <dbReference type="SAM" id="SignalP"/>
    </source>
</evidence>
<dbReference type="AlphaFoldDB" id="A0A377R3S9"/>
<evidence type="ECO:0000313" key="4">
    <source>
        <dbReference type="Proteomes" id="UP000254293"/>
    </source>
</evidence>
<gene>
    <name evidence="3" type="primary">hmuT</name>
    <name evidence="3" type="ORF">NCTC13336_02031</name>
</gene>
<feature type="chain" id="PRO_5016796228" evidence="1">
    <location>
        <begin position="23"/>
        <end position="265"/>
    </location>
</feature>
<name>A0A377R3S9_9NEIS</name>
<dbReference type="PANTHER" id="PTHR30535">
    <property type="entry name" value="VITAMIN B12-BINDING PROTEIN"/>
    <property type="match status" value="1"/>
</dbReference>
<accession>A0A377R3S9</accession>
<feature type="domain" description="Fe/B12 periplasmic-binding" evidence="2">
    <location>
        <begin position="24"/>
        <end position="265"/>
    </location>
</feature>
<dbReference type="Gene3D" id="3.40.50.1980">
    <property type="entry name" value="Nitrogenase molybdenum iron protein domain"/>
    <property type="match status" value="2"/>
</dbReference>
<dbReference type="InterPro" id="IPR050902">
    <property type="entry name" value="ABC_Transporter_SBP"/>
</dbReference>
<protein>
    <submittedName>
        <fullName evidence="3">Hemin-binding periplasmic protein hmuT</fullName>
    </submittedName>
</protein>
<sequence length="265" mass="28441">MNTKLPALALMLALALALQAHAQRIVVLTPDVADVVVELGALDEIVGKDQTVQNPALKGKPSIGIHRRLTVEPIAAVKPDIAIGSWMAQPESIFEHLKKAGINAVNVAPDDSIEAYPQSIRRIGGLIGRQAQADKAAAQWQAGMKQQPANGKRYLFSYDGRIVSGKNTAADEIIRRAGGSNAASMIDGLKPMTREAWTAAKPDIIIIADHNTAMIGSVKEFAARPEIAATPAAKNGKIYLWKANDMFRYGLDTPQIVRKLNALGK</sequence>
<feature type="signal peptide" evidence="1">
    <location>
        <begin position="1"/>
        <end position="22"/>
    </location>
</feature>
<dbReference type="Pfam" id="PF01497">
    <property type="entry name" value="Peripla_BP_2"/>
    <property type="match status" value="1"/>
</dbReference>
<organism evidence="3 4">
    <name type="scientific">Kingella potus</name>
    <dbReference type="NCBI Taxonomy" id="265175"/>
    <lineage>
        <taxon>Bacteria</taxon>
        <taxon>Pseudomonadati</taxon>
        <taxon>Pseudomonadota</taxon>
        <taxon>Betaproteobacteria</taxon>
        <taxon>Neisseriales</taxon>
        <taxon>Neisseriaceae</taxon>
        <taxon>Kingella</taxon>
    </lineage>
</organism>
<dbReference type="PROSITE" id="PS50983">
    <property type="entry name" value="FE_B12_PBP"/>
    <property type="match status" value="1"/>
</dbReference>
<evidence type="ECO:0000259" key="2">
    <source>
        <dbReference type="PROSITE" id="PS50983"/>
    </source>
</evidence>
<proteinExistence type="predicted"/>
<dbReference type="Proteomes" id="UP000254293">
    <property type="component" value="Unassembled WGS sequence"/>
</dbReference>